<reference evidence="2 3" key="1">
    <citation type="submission" date="2020-03" db="EMBL/GenBank/DDBJ databases">
        <title>Genomic Encyclopedia of Type Strains, Phase III (KMG-III): the genomes of soil and plant-associated and newly described type strains.</title>
        <authorList>
            <person name="Whitman W."/>
        </authorList>
    </citation>
    <scope>NUCLEOTIDE SEQUENCE [LARGE SCALE GENOMIC DNA]</scope>
    <source>
        <strain evidence="2 3">CECT 8804</strain>
    </source>
</reference>
<dbReference type="RefSeq" id="WP_167071021.1">
    <property type="nucleotide sequence ID" value="NZ_JAAOZC010000001.1"/>
</dbReference>
<proteinExistence type="predicted"/>
<sequence>MTFRTVAMVAVALGLIGCSKTTTAENTTTTEIVSNDAGLLNAADNAADLDAGNSGNASAGNAL</sequence>
<evidence type="ECO:0000256" key="1">
    <source>
        <dbReference type="SAM" id="SignalP"/>
    </source>
</evidence>
<feature type="chain" id="PRO_5047072015" description="Circumsporozoite protein" evidence="1">
    <location>
        <begin position="25"/>
        <end position="63"/>
    </location>
</feature>
<dbReference type="EMBL" id="JAAOZC010000001">
    <property type="protein sequence ID" value="NIJ06526.1"/>
    <property type="molecule type" value="Genomic_DNA"/>
</dbReference>
<evidence type="ECO:0000313" key="3">
    <source>
        <dbReference type="Proteomes" id="UP000727456"/>
    </source>
</evidence>
<organism evidence="2 3">
    <name type="scientific">Sphingomonas vulcanisoli</name>
    <dbReference type="NCBI Taxonomy" id="1658060"/>
    <lineage>
        <taxon>Bacteria</taxon>
        <taxon>Pseudomonadati</taxon>
        <taxon>Pseudomonadota</taxon>
        <taxon>Alphaproteobacteria</taxon>
        <taxon>Sphingomonadales</taxon>
        <taxon>Sphingomonadaceae</taxon>
        <taxon>Sphingomonas</taxon>
    </lineage>
</organism>
<comment type="caution">
    <text evidence="2">The sequence shown here is derived from an EMBL/GenBank/DDBJ whole genome shotgun (WGS) entry which is preliminary data.</text>
</comment>
<keyword evidence="3" id="KW-1185">Reference proteome</keyword>
<protein>
    <recommendedName>
        <fullName evidence="4">Circumsporozoite protein</fullName>
    </recommendedName>
</protein>
<keyword evidence="1" id="KW-0732">Signal</keyword>
<gene>
    <name evidence="2" type="ORF">FHS31_000108</name>
</gene>
<accession>A0ABX0TLY7</accession>
<dbReference type="Proteomes" id="UP000727456">
    <property type="component" value="Unassembled WGS sequence"/>
</dbReference>
<evidence type="ECO:0000313" key="2">
    <source>
        <dbReference type="EMBL" id="NIJ06526.1"/>
    </source>
</evidence>
<name>A0ABX0TLY7_9SPHN</name>
<feature type="signal peptide" evidence="1">
    <location>
        <begin position="1"/>
        <end position="24"/>
    </location>
</feature>
<dbReference type="PROSITE" id="PS51257">
    <property type="entry name" value="PROKAR_LIPOPROTEIN"/>
    <property type="match status" value="1"/>
</dbReference>
<evidence type="ECO:0008006" key="4">
    <source>
        <dbReference type="Google" id="ProtNLM"/>
    </source>
</evidence>